<dbReference type="PANTHER" id="PTHR10044">
    <property type="entry name" value="INHIBITOR OF APOPTOSIS"/>
    <property type="match status" value="1"/>
</dbReference>
<reference evidence="4" key="1">
    <citation type="journal article" date="2013" name="Genetics">
        <title>The draft genome and transcriptome of Panagrellus redivivus are shaped by the harsh demands of a free-living lifestyle.</title>
        <authorList>
            <person name="Srinivasan J."/>
            <person name="Dillman A.R."/>
            <person name="Macchietto M.G."/>
            <person name="Heikkinen L."/>
            <person name="Lakso M."/>
            <person name="Fracchia K.M."/>
            <person name="Antoshechkin I."/>
            <person name="Mortazavi A."/>
            <person name="Wong G."/>
            <person name="Sternberg P.W."/>
        </authorList>
    </citation>
    <scope>NUCLEOTIDE SEQUENCE [LARGE SCALE GENOMIC DNA]</scope>
    <source>
        <strain evidence="4">MT8872</strain>
    </source>
</reference>
<sequence>MQSCLTTSTTSSNGDISNLAGHNSSPDSDKMHHQSRSPAMMNWSRQVSFEPVGMQNKQVLVEQLAHAKDMGFTEDDILGALQMHTKNNDAKRYAPFDSTSAMIDALTMAQKISAAPPAKDRPQSMYITRNGSQDENKSPPPPTILENNNCLPPDSPTKYNGITSTISPRSASVTRSVSFTNAPIRRPRSSYFLNHMGNSSSMLHLNYKAAANNNSSLNRLIETFNSDRKGLIEEFTKAINETKENHIHEQHAMQARLNAAIKENAEMKVQMREFNMLETRCLDMETRYLEVEAQCREKDAAIANLQEDMANFSQLIDQSNDHQRQLKAKRDQVEKLEREVADLKSKLAQSSDTNRVVTELETELTQLKTENREYREKQTVLACTTCMDEPRNVLYLPCLHFICCSTCAGPSDHCSICRNRIMGKIEVYQ</sequence>
<organism evidence="4 5">
    <name type="scientific">Panagrellus redivivus</name>
    <name type="common">Microworm</name>
    <dbReference type="NCBI Taxonomy" id="6233"/>
    <lineage>
        <taxon>Eukaryota</taxon>
        <taxon>Metazoa</taxon>
        <taxon>Ecdysozoa</taxon>
        <taxon>Nematoda</taxon>
        <taxon>Chromadorea</taxon>
        <taxon>Rhabditida</taxon>
        <taxon>Tylenchina</taxon>
        <taxon>Panagrolaimomorpha</taxon>
        <taxon>Panagrolaimoidea</taxon>
        <taxon>Panagrolaimidae</taxon>
        <taxon>Panagrellus</taxon>
    </lineage>
</organism>
<accession>A0A7E4UNB8</accession>
<name>A0A7E4UNB8_PANRE</name>
<protein>
    <submittedName>
        <fullName evidence="5">RING-type domain-containing protein</fullName>
    </submittedName>
</protein>
<keyword evidence="4" id="KW-1185">Reference proteome</keyword>
<feature type="region of interest" description="Disordered" evidence="2">
    <location>
        <begin position="113"/>
        <end position="158"/>
    </location>
</feature>
<feature type="region of interest" description="Disordered" evidence="2">
    <location>
        <begin position="1"/>
        <end position="39"/>
    </location>
</feature>
<feature type="coiled-coil region" evidence="1">
    <location>
        <begin position="288"/>
        <end position="377"/>
    </location>
</feature>
<proteinExistence type="predicted"/>
<dbReference type="Gene3D" id="3.30.40.10">
    <property type="entry name" value="Zinc/RING finger domain, C3HC4 (zinc finger)"/>
    <property type="match status" value="1"/>
</dbReference>
<feature type="domain" description="DNA helicase E1 N-terminal Papillomavirus" evidence="3">
    <location>
        <begin position="286"/>
        <end position="378"/>
    </location>
</feature>
<evidence type="ECO:0000313" key="4">
    <source>
        <dbReference type="Proteomes" id="UP000492821"/>
    </source>
</evidence>
<dbReference type="WBParaSite" id="Pan_g10541.t1">
    <property type="protein sequence ID" value="Pan_g10541.t1"/>
    <property type="gene ID" value="Pan_g10541"/>
</dbReference>
<dbReference type="InterPro" id="IPR050784">
    <property type="entry name" value="IAP"/>
</dbReference>
<feature type="compositionally biased region" description="Polar residues" evidence="2">
    <location>
        <begin position="1"/>
        <end position="26"/>
    </location>
</feature>
<dbReference type="InterPro" id="IPR013083">
    <property type="entry name" value="Znf_RING/FYVE/PHD"/>
</dbReference>
<evidence type="ECO:0000259" key="3">
    <source>
        <dbReference type="Pfam" id="PF00524"/>
    </source>
</evidence>
<dbReference type="Pfam" id="PF13920">
    <property type="entry name" value="zf-C3HC4_3"/>
    <property type="match status" value="1"/>
</dbReference>
<dbReference type="Proteomes" id="UP000492821">
    <property type="component" value="Unassembled WGS sequence"/>
</dbReference>
<dbReference type="InterPro" id="IPR014000">
    <property type="entry name" value="PPV_DNA_helicase_E1_N"/>
</dbReference>
<keyword evidence="1" id="KW-0175">Coiled coil</keyword>
<dbReference type="GO" id="GO:0016817">
    <property type="term" value="F:hydrolase activity, acting on acid anhydrides"/>
    <property type="evidence" value="ECO:0007669"/>
    <property type="project" value="InterPro"/>
</dbReference>
<evidence type="ECO:0000256" key="2">
    <source>
        <dbReference type="SAM" id="MobiDB-lite"/>
    </source>
</evidence>
<dbReference type="Pfam" id="PF00524">
    <property type="entry name" value="PPV_E1_N"/>
    <property type="match status" value="1"/>
</dbReference>
<evidence type="ECO:0000313" key="5">
    <source>
        <dbReference type="WBParaSite" id="Pan_g10541.t1"/>
    </source>
</evidence>
<reference evidence="5" key="2">
    <citation type="submission" date="2020-10" db="UniProtKB">
        <authorList>
            <consortium name="WormBaseParasite"/>
        </authorList>
    </citation>
    <scope>IDENTIFICATION</scope>
</reference>
<dbReference type="AlphaFoldDB" id="A0A7E4UNB8"/>
<evidence type="ECO:0000256" key="1">
    <source>
        <dbReference type="SAM" id="Coils"/>
    </source>
</evidence>